<evidence type="ECO:0000313" key="2">
    <source>
        <dbReference type="EMBL" id="CAD0198099.1"/>
    </source>
</evidence>
<sequence length="189" mass="19709">MRPRRDFRAPSRPISAAHCQYAGSATTSHSSDKSAGLPVAVPEAEGGRLRSLQTELARCSECQQSPPERSESRRPRAAHDTCLYFIQERACRRLTHCDSPRVSACTRPAQVVGAARDVTAALPASLPAGDHGTQCSKAQVSVHKAQSASSGGGGAGGGAREGAGGASEPVQVLGGVLHLRLQTCDTTQR</sequence>
<accession>A0A9N8Q0G0</accession>
<feature type="region of interest" description="Disordered" evidence="1">
    <location>
        <begin position="144"/>
        <end position="167"/>
    </location>
</feature>
<keyword evidence="3" id="KW-1185">Reference proteome</keyword>
<dbReference type="OrthoDB" id="7491175at2759"/>
<reference evidence="2" key="1">
    <citation type="submission" date="2021-12" db="EMBL/GenBank/DDBJ databases">
        <authorList>
            <person name="King R."/>
        </authorList>
    </citation>
    <scope>NUCLEOTIDE SEQUENCE</scope>
</reference>
<evidence type="ECO:0000256" key="1">
    <source>
        <dbReference type="SAM" id="MobiDB-lite"/>
    </source>
</evidence>
<feature type="region of interest" description="Disordered" evidence="1">
    <location>
        <begin position="21"/>
        <end position="47"/>
    </location>
</feature>
<feature type="compositionally biased region" description="Gly residues" evidence="1">
    <location>
        <begin position="150"/>
        <end position="165"/>
    </location>
</feature>
<name>A0A9N8Q0G0_CHRIL</name>
<dbReference type="AlphaFoldDB" id="A0A9N8Q0G0"/>
<proteinExistence type="predicted"/>
<evidence type="ECO:0000313" key="3">
    <source>
        <dbReference type="Proteomes" id="UP001154114"/>
    </source>
</evidence>
<protein>
    <submittedName>
        <fullName evidence="2">Uncharacterized protein</fullName>
    </submittedName>
</protein>
<gene>
    <name evidence="2" type="ORF">CINC_LOCUS12374</name>
</gene>
<dbReference type="Proteomes" id="UP001154114">
    <property type="component" value="Chromosome 8"/>
</dbReference>
<organism evidence="2 3">
    <name type="scientific">Chrysodeixis includens</name>
    <name type="common">Soybean looper</name>
    <name type="synonym">Pseudoplusia includens</name>
    <dbReference type="NCBI Taxonomy" id="689277"/>
    <lineage>
        <taxon>Eukaryota</taxon>
        <taxon>Metazoa</taxon>
        <taxon>Ecdysozoa</taxon>
        <taxon>Arthropoda</taxon>
        <taxon>Hexapoda</taxon>
        <taxon>Insecta</taxon>
        <taxon>Pterygota</taxon>
        <taxon>Neoptera</taxon>
        <taxon>Endopterygota</taxon>
        <taxon>Lepidoptera</taxon>
        <taxon>Glossata</taxon>
        <taxon>Ditrysia</taxon>
        <taxon>Noctuoidea</taxon>
        <taxon>Noctuidae</taxon>
        <taxon>Plusiinae</taxon>
        <taxon>Chrysodeixis</taxon>
    </lineage>
</organism>
<dbReference type="EMBL" id="LR824011">
    <property type="protein sequence ID" value="CAD0198099.1"/>
    <property type="molecule type" value="Genomic_DNA"/>
</dbReference>